<keyword evidence="2" id="KW-1185">Reference proteome</keyword>
<dbReference type="Proteomes" id="UP000179807">
    <property type="component" value="Unassembled WGS sequence"/>
</dbReference>
<name>A0A1J4KZQ9_9EUKA</name>
<dbReference type="VEuPathDB" id="TrichDB:TRFO_41824"/>
<dbReference type="AlphaFoldDB" id="A0A1J4KZQ9"/>
<evidence type="ECO:0000313" key="1">
    <source>
        <dbReference type="EMBL" id="OHT16352.1"/>
    </source>
</evidence>
<organism evidence="1 2">
    <name type="scientific">Tritrichomonas foetus</name>
    <dbReference type="NCBI Taxonomy" id="1144522"/>
    <lineage>
        <taxon>Eukaryota</taxon>
        <taxon>Metamonada</taxon>
        <taxon>Parabasalia</taxon>
        <taxon>Tritrichomonadida</taxon>
        <taxon>Tritrichomonadidae</taxon>
        <taxon>Tritrichomonas</taxon>
    </lineage>
</organism>
<proteinExistence type="predicted"/>
<accession>A0A1J4KZQ9</accession>
<sequence>MIHGCDPGWILVDEYYEKNRTWTLPPLDEDDRAARIIYPILSRQNSNRKIRKHFDSFLY</sequence>
<dbReference type="EMBL" id="MLAK01000113">
    <property type="protein sequence ID" value="OHT16352.1"/>
    <property type="molecule type" value="Genomic_DNA"/>
</dbReference>
<evidence type="ECO:0000313" key="2">
    <source>
        <dbReference type="Proteomes" id="UP000179807"/>
    </source>
</evidence>
<dbReference type="GeneID" id="94848698"/>
<reference evidence="1" key="1">
    <citation type="submission" date="2016-10" db="EMBL/GenBank/DDBJ databases">
        <authorList>
            <person name="Benchimol M."/>
            <person name="Almeida L.G."/>
            <person name="Vasconcelos A.T."/>
            <person name="Perreira-Neves A."/>
            <person name="Rosa I.A."/>
            <person name="Tasca T."/>
            <person name="Bogo M.R."/>
            <person name="de Souza W."/>
        </authorList>
    </citation>
    <scope>NUCLEOTIDE SEQUENCE [LARGE SCALE GENOMIC DNA]</scope>
    <source>
        <strain evidence="1">K</strain>
    </source>
</reference>
<comment type="caution">
    <text evidence="1">The sequence shown here is derived from an EMBL/GenBank/DDBJ whole genome shotgun (WGS) entry which is preliminary data.</text>
</comment>
<dbReference type="OrthoDB" id="20658at2759"/>
<protein>
    <submittedName>
        <fullName evidence="1">Uncharacterized protein</fullName>
    </submittedName>
</protein>
<dbReference type="RefSeq" id="XP_068369488.1">
    <property type="nucleotide sequence ID" value="XM_068513994.1"/>
</dbReference>
<gene>
    <name evidence="1" type="ORF">TRFO_41824</name>
</gene>